<keyword evidence="3" id="KW-1185">Reference proteome</keyword>
<feature type="compositionally biased region" description="Low complexity" evidence="1">
    <location>
        <begin position="128"/>
        <end position="140"/>
    </location>
</feature>
<name>A0ABN9UCE2_9DINO</name>
<dbReference type="Proteomes" id="UP001189429">
    <property type="component" value="Unassembled WGS sequence"/>
</dbReference>
<reference evidence="2" key="1">
    <citation type="submission" date="2023-10" db="EMBL/GenBank/DDBJ databases">
        <authorList>
            <person name="Chen Y."/>
            <person name="Shah S."/>
            <person name="Dougan E. K."/>
            <person name="Thang M."/>
            <person name="Chan C."/>
        </authorList>
    </citation>
    <scope>NUCLEOTIDE SEQUENCE [LARGE SCALE GENOMIC DNA]</scope>
</reference>
<sequence length="153" mass="16814">ADADGIAAPTMPAPDWRPGPPDLFHMSVERKPLEVLGLDVGNTAGNKTGAVILNLWENGLLNKWSANHPENPLKVGYIIVEVNKAHGFWEIFEQIGKVGVLNMVIQRNPPRQGWHDEVSHLGPCSGAAPPGRCACSARPPRATRRAWRRPRRP</sequence>
<evidence type="ECO:0000256" key="1">
    <source>
        <dbReference type="SAM" id="MobiDB-lite"/>
    </source>
</evidence>
<evidence type="ECO:0000313" key="2">
    <source>
        <dbReference type="EMBL" id="CAK0856312.1"/>
    </source>
</evidence>
<feature type="compositionally biased region" description="Pro residues" evidence="1">
    <location>
        <begin position="11"/>
        <end position="20"/>
    </location>
</feature>
<gene>
    <name evidence="2" type="ORF">PCOR1329_LOCUS46732</name>
</gene>
<proteinExistence type="predicted"/>
<evidence type="ECO:0000313" key="3">
    <source>
        <dbReference type="Proteomes" id="UP001189429"/>
    </source>
</evidence>
<feature type="non-terminal residue" evidence="2">
    <location>
        <position position="1"/>
    </location>
</feature>
<protein>
    <submittedName>
        <fullName evidence="2">Uncharacterized protein</fullName>
    </submittedName>
</protein>
<feature type="region of interest" description="Disordered" evidence="1">
    <location>
        <begin position="128"/>
        <end position="153"/>
    </location>
</feature>
<accession>A0ABN9UCE2</accession>
<organism evidence="2 3">
    <name type="scientific">Prorocentrum cordatum</name>
    <dbReference type="NCBI Taxonomy" id="2364126"/>
    <lineage>
        <taxon>Eukaryota</taxon>
        <taxon>Sar</taxon>
        <taxon>Alveolata</taxon>
        <taxon>Dinophyceae</taxon>
        <taxon>Prorocentrales</taxon>
        <taxon>Prorocentraceae</taxon>
        <taxon>Prorocentrum</taxon>
    </lineage>
</organism>
<feature type="compositionally biased region" description="Basic residues" evidence="1">
    <location>
        <begin position="141"/>
        <end position="153"/>
    </location>
</feature>
<dbReference type="EMBL" id="CAUYUJ010015622">
    <property type="protein sequence ID" value="CAK0856312.1"/>
    <property type="molecule type" value="Genomic_DNA"/>
</dbReference>
<comment type="caution">
    <text evidence="2">The sequence shown here is derived from an EMBL/GenBank/DDBJ whole genome shotgun (WGS) entry which is preliminary data.</text>
</comment>
<feature type="region of interest" description="Disordered" evidence="1">
    <location>
        <begin position="1"/>
        <end position="20"/>
    </location>
</feature>